<evidence type="ECO:0000256" key="11">
    <source>
        <dbReference type="RuleBase" id="RU004227"/>
    </source>
</evidence>
<evidence type="ECO:0000256" key="1">
    <source>
        <dbReference type="ARBA" id="ARBA00006583"/>
    </source>
</evidence>
<dbReference type="PANTHER" id="PTHR30050:SF2">
    <property type="entry name" value="CHROMOSOMAL REPLICATION INITIATOR PROTEIN DNAA"/>
    <property type="match status" value="1"/>
</dbReference>
<evidence type="ECO:0000313" key="14">
    <source>
        <dbReference type="EMBL" id="MDJ1500787.1"/>
    </source>
</evidence>
<evidence type="ECO:0000256" key="3">
    <source>
        <dbReference type="ARBA" id="ARBA00022705"/>
    </source>
</evidence>
<evidence type="ECO:0000256" key="9">
    <source>
        <dbReference type="NCBIfam" id="TIGR00362"/>
    </source>
</evidence>
<feature type="region of interest" description="Domain IV, binds dsDNA" evidence="8">
    <location>
        <begin position="352"/>
        <end position="478"/>
    </location>
</feature>
<dbReference type="Pfam" id="PF08299">
    <property type="entry name" value="Bac_DnaA_C"/>
    <property type="match status" value="1"/>
</dbReference>
<keyword evidence="2 8" id="KW-0963">Cytoplasm</keyword>
<accession>A0AAE3R386</accession>
<evidence type="ECO:0000256" key="4">
    <source>
        <dbReference type="ARBA" id="ARBA00022741"/>
    </source>
</evidence>
<dbReference type="InterPro" id="IPR013159">
    <property type="entry name" value="DnaA_C"/>
</dbReference>
<dbReference type="GO" id="GO:0008289">
    <property type="term" value="F:lipid binding"/>
    <property type="evidence" value="ECO:0007669"/>
    <property type="project" value="UniProtKB-KW"/>
</dbReference>
<dbReference type="InterPro" id="IPR024633">
    <property type="entry name" value="DnaA_N_dom"/>
</dbReference>
<organism evidence="14 15">
    <name type="scientific">Xanthocytophaga agilis</name>
    <dbReference type="NCBI Taxonomy" id="3048010"/>
    <lineage>
        <taxon>Bacteria</taxon>
        <taxon>Pseudomonadati</taxon>
        <taxon>Bacteroidota</taxon>
        <taxon>Cytophagia</taxon>
        <taxon>Cytophagales</taxon>
        <taxon>Rhodocytophagaceae</taxon>
        <taxon>Xanthocytophaga</taxon>
    </lineage>
</organism>
<dbReference type="Proteomes" id="UP001232063">
    <property type="component" value="Unassembled WGS sequence"/>
</dbReference>
<dbReference type="InterPro" id="IPR010921">
    <property type="entry name" value="Trp_repressor/repl_initiator"/>
</dbReference>
<dbReference type="SMART" id="SM00760">
    <property type="entry name" value="Bac_DnaA_C"/>
    <property type="match status" value="1"/>
</dbReference>
<keyword evidence="5 8" id="KW-0067">ATP-binding</keyword>
<dbReference type="InterPro" id="IPR001957">
    <property type="entry name" value="Chromosome_initiator_DnaA"/>
</dbReference>
<comment type="similarity">
    <text evidence="1 8 11">Belongs to the DnaA family.</text>
</comment>
<comment type="domain">
    <text evidence="8">Domain I is involved in oligomerization and binding regulators, domain II is flexibile and of varying length in different bacteria, domain III forms the AAA+ region, while domain IV binds dsDNA.</text>
</comment>
<dbReference type="InterPro" id="IPR027417">
    <property type="entry name" value="P-loop_NTPase"/>
</dbReference>
<feature type="domain" description="AAA+ ATPase" evidence="12">
    <location>
        <begin position="168"/>
        <end position="298"/>
    </location>
</feature>
<evidence type="ECO:0000256" key="5">
    <source>
        <dbReference type="ARBA" id="ARBA00022840"/>
    </source>
</evidence>
<dbReference type="CDD" id="cd00009">
    <property type="entry name" value="AAA"/>
    <property type="match status" value="1"/>
</dbReference>
<dbReference type="RefSeq" id="WP_314510314.1">
    <property type="nucleotide sequence ID" value="NZ_JASJOU010000002.1"/>
</dbReference>
<dbReference type="AlphaFoldDB" id="A0AAE3R386"/>
<feature type="binding site" evidence="8">
    <location>
        <position position="182"/>
    </location>
    <ligand>
        <name>ATP</name>
        <dbReference type="ChEBI" id="CHEBI:30616"/>
    </ligand>
</feature>
<keyword evidence="6 8" id="KW-0446">Lipid-binding</keyword>
<dbReference type="CDD" id="cd06571">
    <property type="entry name" value="Bac_DnaA_C"/>
    <property type="match status" value="1"/>
</dbReference>
<dbReference type="GO" id="GO:0005886">
    <property type="term" value="C:plasma membrane"/>
    <property type="evidence" value="ECO:0007669"/>
    <property type="project" value="TreeGrafter"/>
</dbReference>
<evidence type="ECO:0000256" key="6">
    <source>
        <dbReference type="ARBA" id="ARBA00023121"/>
    </source>
</evidence>
<keyword evidence="3 8" id="KW-0235">DNA replication</keyword>
<reference evidence="14" key="1">
    <citation type="submission" date="2023-05" db="EMBL/GenBank/DDBJ databases">
        <authorList>
            <person name="Zhang X."/>
        </authorList>
    </citation>
    <scope>NUCLEOTIDE SEQUENCE</scope>
    <source>
        <strain evidence="14">BD1B2-1</strain>
    </source>
</reference>
<evidence type="ECO:0000259" key="12">
    <source>
        <dbReference type="SMART" id="SM00382"/>
    </source>
</evidence>
<comment type="caution">
    <text evidence="8">Lacks conserved residue(s) required for the propagation of feature annotation.</text>
</comment>
<dbReference type="GO" id="GO:0005737">
    <property type="term" value="C:cytoplasm"/>
    <property type="evidence" value="ECO:0007669"/>
    <property type="project" value="UniProtKB-SubCell"/>
</dbReference>
<evidence type="ECO:0000256" key="8">
    <source>
        <dbReference type="HAMAP-Rule" id="MF_00377"/>
    </source>
</evidence>
<dbReference type="PROSITE" id="PS01008">
    <property type="entry name" value="DNAA"/>
    <property type="match status" value="1"/>
</dbReference>
<evidence type="ECO:0000256" key="10">
    <source>
        <dbReference type="RuleBase" id="RU000577"/>
    </source>
</evidence>
<dbReference type="EMBL" id="JASJOU010000002">
    <property type="protein sequence ID" value="MDJ1500787.1"/>
    <property type="molecule type" value="Genomic_DNA"/>
</dbReference>
<feature type="binding site" evidence="8">
    <location>
        <position position="181"/>
    </location>
    <ligand>
        <name>ATP</name>
        <dbReference type="ChEBI" id="CHEBI:30616"/>
    </ligand>
</feature>
<dbReference type="SUPFAM" id="SSF52540">
    <property type="entry name" value="P-loop containing nucleoside triphosphate hydrolases"/>
    <property type="match status" value="1"/>
</dbReference>
<keyword evidence="7 8" id="KW-0238">DNA-binding</keyword>
<dbReference type="FunFam" id="3.40.50.300:FF:000668">
    <property type="entry name" value="Chromosomal replication initiator protein DnaA"/>
    <property type="match status" value="1"/>
</dbReference>
<dbReference type="Gene3D" id="3.30.300.180">
    <property type="match status" value="1"/>
</dbReference>
<dbReference type="Pfam" id="PF11638">
    <property type="entry name" value="DnaA_N"/>
    <property type="match status" value="1"/>
</dbReference>
<dbReference type="InterPro" id="IPR038454">
    <property type="entry name" value="DnaA_N_sf"/>
</dbReference>
<gene>
    <name evidence="8 14" type="primary">dnaA</name>
    <name evidence="14" type="ORF">QNI22_09020</name>
</gene>
<dbReference type="GO" id="GO:0005524">
    <property type="term" value="F:ATP binding"/>
    <property type="evidence" value="ECO:0007669"/>
    <property type="project" value="UniProtKB-UniRule"/>
</dbReference>
<dbReference type="PRINTS" id="PR00051">
    <property type="entry name" value="DNAA"/>
</dbReference>
<comment type="function">
    <text evidence="8 10">Plays an essential role in the initiation and regulation of chromosomal replication. ATP-DnaA binds to the origin of replication (oriC) to initiate formation of the DNA replication initiation complex once per cell cycle. Binds the DnaA box (a 9 base pair repeat at the origin) and separates the double-stranded (ds)DNA. Forms a right-handed helical filament on oriC DNA; dsDNA binds to the exterior of the filament while single-stranded (ss)DNA is stabiized in the filament's interior. The ATP-DnaA-oriC complex binds and stabilizes one strand of the AT-rich DNA unwinding element (DUE), permitting loading of DNA polymerase. After initiation quickly degrades to an ADP-DnaA complex that is not apt for DNA replication. Binds acidic phospholipids.</text>
</comment>
<keyword evidence="4 8" id="KW-0547">Nucleotide-binding</keyword>
<dbReference type="Gene3D" id="1.10.1750.10">
    <property type="match status" value="1"/>
</dbReference>
<comment type="subcellular location">
    <subcellularLocation>
        <location evidence="8">Cytoplasm</location>
    </subcellularLocation>
</comment>
<dbReference type="InterPro" id="IPR013317">
    <property type="entry name" value="DnaA_dom"/>
</dbReference>
<feature type="region of interest" description="Domain I, interacts with DnaA modulators" evidence="8">
    <location>
        <begin position="1"/>
        <end position="90"/>
    </location>
</feature>
<proteinExistence type="inferred from homology"/>
<dbReference type="Pfam" id="PF00308">
    <property type="entry name" value="Bac_DnaA"/>
    <property type="match status" value="1"/>
</dbReference>
<evidence type="ECO:0000256" key="7">
    <source>
        <dbReference type="ARBA" id="ARBA00023125"/>
    </source>
</evidence>
<feature type="domain" description="Chromosomal replication initiator DnaA C-terminal" evidence="13">
    <location>
        <begin position="379"/>
        <end position="448"/>
    </location>
</feature>
<keyword evidence="15" id="KW-1185">Reference proteome</keyword>
<comment type="subunit">
    <text evidence="8">Oligomerizes as a right-handed, spiral filament on DNA at oriC.</text>
</comment>
<feature type="binding site" evidence="8">
    <location>
        <position position="179"/>
    </location>
    <ligand>
        <name>ATP</name>
        <dbReference type="ChEBI" id="CHEBI:30616"/>
    </ligand>
</feature>
<dbReference type="NCBIfam" id="TIGR00362">
    <property type="entry name" value="DnaA"/>
    <property type="match status" value="1"/>
</dbReference>
<feature type="binding site" evidence="8">
    <location>
        <position position="183"/>
    </location>
    <ligand>
        <name>ATP</name>
        <dbReference type="ChEBI" id="CHEBI:30616"/>
    </ligand>
</feature>
<dbReference type="GO" id="GO:0006275">
    <property type="term" value="P:regulation of DNA replication"/>
    <property type="evidence" value="ECO:0007669"/>
    <property type="project" value="UniProtKB-UniRule"/>
</dbReference>
<name>A0AAE3R386_9BACT</name>
<dbReference type="Gene3D" id="3.40.50.300">
    <property type="entry name" value="P-loop containing nucleotide triphosphate hydrolases"/>
    <property type="match status" value="1"/>
</dbReference>
<protein>
    <recommendedName>
        <fullName evidence="8 9">Chromosomal replication initiator protein DnaA</fullName>
    </recommendedName>
</protein>
<sequence length="478" mass="54762">MLKDSKTVWNNCLKIIGESVSEKDFRTWFEPIVPLRLANNVLTIQVPTLYVHEHLENNFVYLLRKAIDAELGPEGRLEYQVVIDKGNEKNRAYVINIPTNKTPQNKDPKVDIHADKYKSPFDLYELEGNGYASYLNPIYNFDNFIEGDCNRLARSAGMAVAQKPGITSFNPLLLYGGVGLGKTHLVQAIGNYIKQHDVGRFVLYVSCEKFTNQFIEAVRNNNMQGFMNFYLQVDVLVLDDVQFLSGKEKTQECFFHIFNHLHQAGKQIIMTTDRSPRELVGFEDRLLSRFKWGLSADLQQPDLETRIAIIQKKLQAEGIAMDIDVIEYIAHSIDTNVRELEGVIVSLMAQASLNRREIDLDLAKRTIQNIVQHVDKEVNIEVIQKRVAEHFGVTVDDLKDKSRKKELVVPRQVAIYFAKEYTDFSLKSIGYHFGGRDHSTVIHAIQSVNDMLKTDKDFKAAVQEIQKSFKTRPNKYSN</sequence>
<evidence type="ECO:0000313" key="15">
    <source>
        <dbReference type="Proteomes" id="UP001232063"/>
    </source>
</evidence>
<dbReference type="GO" id="GO:0006270">
    <property type="term" value="P:DNA replication initiation"/>
    <property type="evidence" value="ECO:0007669"/>
    <property type="project" value="UniProtKB-UniRule"/>
</dbReference>
<dbReference type="InterPro" id="IPR018312">
    <property type="entry name" value="Chromosome_initiator_DnaA_CS"/>
</dbReference>
<evidence type="ECO:0000259" key="13">
    <source>
        <dbReference type="SMART" id="SM00760"/>
    </source>
</evidence>
<dbReference type="SUPFAM" id="SSF48295">
    <property type="entry name" value="TrpR-like"/>
    <property type="match status" value="1"/>
</dbReference>
<evidence type="ECO:0000256" key="2">
    <source>
        <dbReference type="ARBA" id="ARBA00022490"/>
    </source>
</evidence>
<dbReference type="InterPro" id="IPR020591">
    <property type="entry name" value="Chromosome_initiator_DnaA-like"/>
</dbReference>
<dbReference type="PANTHER" id="PTHR30050">
    <property type="entry name" value="CHROMOSOMAL REPLICATION INITIATOR PROTEIN DNAA"/>
    <property type="match status" value="1"/>
</dbReference>
<dbReference type="InterPro" id="IPR003593">
    <property type="entry name" value="AAA+_ATPase"/>
</dbReference>
<dbReference type="SMART" id="SM00382">
    <property type="entry name" value="AAA"/>
    <property type="match status" value="1"/>
</dbReference>
<comment type="caution">
    <text evidence="14">The sequence shown here is derived from an EMBL/GenBank/DDBJ whole genome shotgun (WGS) entry which is preliminary data.</text>
</comment>
<dbReference type="HAMAP" id="MF_00377">
    <property type="entry name" value="DnaA_bact"/>
    <property type="match status" value="1"/>
</dbReference>
<dbReference type="GO" id="GO:0003688">
    <property type="term" value="F:DNA replication origin binding"/>
    <property type="evidence" value="ECO:0007669"/>
    <property type="project" value="UniProtKB-UniRule"/>
</dbReference>
<dbReference type="Gene3D" id="1.10.8.60">
    <property type="match status" value="1"/>
</dbReference>